<dbReference type="GO" id="GO:0003676">
    <property type="term" value="F:nucleic acid binding"/>
    <property type="evidence" value="ECO:0007669"/>
    <property type="project" value="InterPro"/>
</dbReference>
<evidence type="ECO:0000313" key="4">
    <source>
        <dbReference type="Proteomes" id="UP000271374"/>
    </source>
</evidence>
<organism evidence="3 4">
    <name type="scientific">Bacillus yapensis</name>
    <dbReference type="NCBI Taxonomy" id="2492960"/>
    <lineage>
        <taxon>Bacteria</taxon>
        <taxon>Bacillati</taxon>
        <taxon>Bacillota</taxon>
        <taxon>Bacilli</taxon>
        <taxon>Bacillales</taxon>
        <taxon>Bacillaceae</taxon>
        <taxon>Bacillus</taxon>
    </lineage>
</organism>
<feature type="domain" description="Integrase catalytic" evidence="2">
    <location>
        <begin position="226"/>
        <end position="454"/>
    </location>
</feature>
<feature type="compositionally biased region" description="Polar residues" evidence="1">
    <location>
        <begin position="625"/>
        <end position="640"/>
    </location>
</feature>
<accession>A0A3S0KEM0</accession>
<dbReference type="RefSeq" id="WP_126409930.1">
    <property type="nucleotide sequence ID" value="NZ_RXNT01000014.1"/>
</dbReference>
<dbReference type="OrthoDB" id="8736397at2"/>
<name>A0A3S0KEM0_9BACI</name>
<feature type="compositionally biased region" description="Basic and acidic residues" evidence="1">
    <location>
        <begin position="603"/>
        <end position="624"/>
    </location>
</feature>
<gene>
    <name evidence="3" type="ORF">EKG37_16590</name>
</gene>
<proteinExistence type="predicted"/>
<dbReference type="InterPro" id="IPR012337">
    <property type="entry name" value="RNaseH-like_sf"/>
</dbReference>
<dbReference type="AlphaFoldDB" id="A0A3S0KEM0"/>
<feature type="region of interest" description="Disordered" evidence="1">
    <location>
        <begin position="593"/>
        <end position="652"/>
    </location>
</feature>
<evidence type="ECO:0000313" key="3">
    <source>
        <dbReference type="EMBL" id="RTR28832.1"/>
    </source>
</evidence>
<dbReference type="GO" id="GO:0015074">
    <property type="term" value="P:DNA integration"/>
    <property type="evidence" value="ECO:0007669"/>
    <property type="project" value="InterPro"/>
</dbReference>
<comment type="caution">
    <text evidence="3">The sequence shown here is derived from an EMBL/GenBank/DDBJ whole genome shotgun (WGS) entry which is preliminary data.</text>
</comment>
<dbReference type="InterPro" id="IPR036397">
    <property type="entry name" value="RNaseH_sf"/>
</dbReference>
<dbReference type="Proteomes" id="UP000271374">
    <property type="component" value="Unassembled WGS sequence"/>
</dbReference>
<sequence>MPRKIFEDLDIEEHFLDISNWPQVIIENLDDEDRNIFLARKMAIDLLMTTMTKISEIELQSGIHRSEIYRFVRRCLEKDEFEQIMGYRALIPYKRLKDYNRSHFPTNQEEESDNFTGAFSLLLDTYPSLKELIIDSYLNRKSNKYKINDPLINIKNLHKKFIDECRILGIKMNEYPFNTHTLAKKSLERYVRTLSKTYFVEVAKRNGEQAAMVAKNTGIGNKNNPLIIRPLERVEFDGHRIDTSIAIVFKTPEGDEIVEVMNRIWILSIVDVATRAILGYHLCLNKEYSAHDVLMCIRNAVFPWKRKTLTIEGLNYSERANFPSNLIPEASFGIWDEFCYDNAKANLAKNVKEKLIDLIGCSINMGPVAVPVRRPIIERFFRTLEQNGFHRLPSTTGSNPKDPKRRNSEENAIKYRITAEHLEELTDVLIAEYNASPHEGNSNLSPLEVFEQRVARGMTILQLPEEKRNEIVFFSLKVTRRVNGSEKEGRRPFINYEGVRYTNEVLNRSPHLINKTLKLLVNTDDLRIVKAFLEDGSELGNLSAIGKWGITPHDLRTRKAINKLKNNKLIHFTQFDDPIQVYQNYLEKEAQKNKTNRNKFASLKKEQKSKAERYQKAQSNEEKGANNNGDFENLSELSNGRKQKETETKDNQIDKRILKRTIIF</sequence>
<protein>
    <submittedName>
        <fullName evidence="3">Transposase</fullName>
    </submittedName>
</protein>
<feature type="compositionally biased region" description="Basic and acidic residues" evidence="1">
    <location>
        <begin position="642"/>
        <end position="652"/>
    </location>
</feature>
<dbReference type="PROSITE" id="PS50994">
    <property type="entry name" value="INTEGRASE"/>
    <property type="match status" value="1"/>
</dbReference>
<evidence type="ECO:0000259" key="2">
    <source>
        <dbReference type="PROSITE" id="PS50994"/>
    </source>
</evidence>
<evidence type="ECO:0000256" key="1">
    <source>
        <dbReference type="SAM" id="MobiDB-lite"/>
    </source>
</evidence>
<dbReference type="SUPFAM" id="SSF53098">
    <property type="entry name" value="Ribonuclease H-like"/>
    <property type="match status" value="1"/>
</dbReference>
<dbReference type="EMBL" id="RXNT01000014">
    <property type="protein sequence ID" value="RTR28832.1"/>
    <property type="molecule type" value="Genomic_DNA"/>
</dbReference>
<feature type="region of interest" description="Disordered" evidence="1">
    <location>
        <begin position="389"/>
        <end position="408"/>
    </location>
</feature>
<dbReference type="Gene3D" id="3.30.420.10">
    <property type="entry name" value="Ribonuclease H-like superfamily/Ribonuclease H"/>
    <property type="match status" value="1"/>
</dbReference>
<keyword evidence="4" id="KW-1185">Reference proteome</keyword>
<reference evidence="3 4" key="1">
    <citation type="submission" date="2018-12" db="EMBL/GenBank/DDBJ databases">
        <title>Bacillus yapensis draft genome sequence.</title>
        <authorList>
            <person name="Yu L."/>
            <person name="Xu X."/>
            <person name="Tang X."/>
        </authorList>
    </citation>
    <scope>NUCLEOTIDE SEQUENCE [LARGE SCALE GENOMIC DNA]</scope>
    <source>
        <strain evidence="3 4">XXST-01</strain>
    </source>
</reference>
<dbReference type="InterPro" id="IPR001584">
    <property type="entry name" value="Integrase_cat-core"/>
</dbReference>